<dbReference type="CDD" id="cd04301">
    <property type="entry name" value="NAT_SF"/>
    <property type="match status" value="1"/>
</dbReference>
<comment type="subcellular location">
    <subcellularLocation>
        <location evidence="3">Cytoplasm</location>
    </subcellularLocation>
</comment>
<proteinExistence type="inferred from homology"/>
<dbReference type="SUPFAM" id="SSF55729">
    <property type="entry name" value="Acyl-CoA N-acyltransferases (Nat)"/>
    <property type="match status" value="1"/>
</dbReference>
<sequence>MQEKEVCVRRMTAADAEEVASIEKENFSRPWTREGFLKAAQEEHALYLVAEAAGEILGYAGMWCALDEGEITNVCVKETARGRGIGRLLMQALEEKGRQAGVSSWFLEVRCSNAPALRLYESCGFQKLGVRKNFYEAPVEDACVMGKQ</sequence>
<dbReference type="InterPro" id="IPR006464">
    <property type="entry name" value="AcTrfase_RimI/Ard1"/>
</dbReference>
<dbReference type="GO" id="GO:0008999">
    <property type="term" value="F:protein-N-terminal-alanine acetyltransferase activity"/>
    <property type="evidence" value="ECO:0007669"/>
    <property type="project" value="UniProtKB-EC"/>
</dbReference>
<comment type="similarity">
    <text evidence="3">Belongs to the acetyltransferase family. RimI subfamily.</text>
</comment>
<dbReference type="AlphaFoldDB" id="A0A9D2PP14"/>
<comment type="catalytic activity">
    <reaction evidence="3">
        <text>N-terminal L-alanyl-[ribosomal protein bS18] + acetyl-CoA = N-terminal N(alpha)-acetyl-L-alanyl-[ribosomal protein bS18] + CoA + H(+)</text>
        <dbReference type="Rhea" id="RHEA:43756"/>
        <dbReference type="Rhea" id="RHEA-COMP:10676"/>
        <dbReference type="Rhea" id="RHEA-COMP:10677"/>
        <dbReference type="ChEBI" id="CHEBI:15378"/>
        <dbReference type="ChEBI" id="CHEBI:57287"/>
        <dbReference type="ChEBI" id="CHEBI:57288"/>
        <dbReference type="ChEBI" id="CHEBI:64718"/>
        <dbReference type="ChEBI" id="CHEBI:83683"/>
        <dbReference type="EC" id="2.3.1.266"/>
    </reaction>
</comment>
<keyword evidence="1" id="KW-0808">Transferase</keyword>
<comment type="function">
    <text evidence="3">Acetylates the N-terminal alanine of ribosomal protein bS18.</text>
</comment>
<comment type="caution">
    <text evidence="5">The sequence shown here is derived from an EMBL/GenBank/DDBJ whole genome shotgun (WGS) entry which is preliminary data.</text>
</comment>
<evidence type="ECO:0000313" key="5">
    <source>
        <dbReference type="EMBL" id="HJC63739.1"/>
    </source>
</evidence>
<keyword evidence="3" id="KW-0963">Cytoplasm</keyword>
<name>A0A9D2PP14_9FIRM</name>
<evidence type="ECO:0000256" key="3">
    <source>
        <dbReference type="RuleBase" id="RU363094"/>
    </source>
</evidence>
<dbReference type="PANTHER" id="PTHR43877:SF2">
    <property type="entry name" value="AMINOALKYLPHOSPHONATE N-ACETYLTRANSFERASE-RELATED"/>
    <property type="match status" value="1"/>
</dbReference>
<reference evidence="5" key="1">
    <citation type="journal article" date="2021" name="PeerJ">
        <title>Extensive microbial diversity within the chicken gut microbiome revealed by metagenomics and culture.</title>
        <authorList>
            <person name="Gilroy R."/>
            <person name="Ravi A."/>
            <person name="Getino M."/>
            <person name="Pursley I."/>
            <person name="Horton D.L."/>
            <person name="Alikhan N.F."/>
            <person name="Baker D."/>
            <person name="Gharbi K."/>
            <person name="Hall N."/>
            <person name="Watson M."/>
            <person name="Adriaenssens E.M."/>
            <person name="Foster-Nyarko E."/>
            <person name="Jarju S."/>
            <person name="Secka A."/>
            <person name="Antonio M."/>
            <person name="Oren A."/>
            <person name="Chaudhuri R.R."/>
            <person name="La Ragione R."/>
            <person name="Hildebrand F."/>
            <person name="Pallen M.J."/>
        </authorList>
    </citation>
    <scope>NUCLEOTIDE SEQUENCE</scope>
    <source>
        <strain evidence="5">ChiBcec2-3848</strain>
    </source>
</reference>
<evidence type="ECO:0000256" key="1">
    <source>
        <dbReference type="ARBA" id="ARBA00022679"/>
    </source>
</evidence>
<dbReference type="GO" id="GO:0005737">
    <property type="term" value="C:cytoplasm"/>
    <property type="evidence" value="ECO:0007669"/>
    <property type="project" value="UniProtKB-SubCell"/>
</dbReference>
<keyword evidence="5" id="KW-0687">Ribonucleoprotein</keyword>
<dbReference type="InterPro" id="IPR050832">
    <property type="entry name" value="Bact_Acetyltransf"/>
</dbReference>
<feature type="domain" description="N-acetyltransferase" evidence="4">
    <location>
        <begin position="6"/>
        <end position="148"/>
    </location>
</feature>
<dbReference type="Proteomes" id="UP000823886">
    <property type="component" value="Unassembled WGS sequence"/>
</dbReference>
<dbReference type="EMBL" id="DWVZ01000120">
    <property type="protein sequence ID" value="HJC63739.1"/>
    <property type="molecule type" value="Genomic_DNA"/>
</dbReference>
<keyword evidence="2" id="KW-0012">Acyltransferase</keyword>
<gene>
    <name evidence="5" type="primary">rimI</name>
    <name evidence="5" type="ORF">H9753_08990</name>
</gene>
<reference evidence="5" key="2">
    <citation type="submission" date="2021-04" db="EMBL/GenBank/DDBJ databases">
        <authorList>
            <person name="Gilroy R."/>
        </authorList>
    </citation>
    <scope>NUCLEOTIDE SEQUENCE</scope>
    <source>
        <strain evidence="5">ChiBcec2-3848</strain>
    </source>
</reference>
<evidence type="ECO:0000259" key="4">
    <source>
        <dbReference type="PROSITE" id="PS51186"/>
    </source>
</evidence>
<dbReference type="NCBIfam" id="TIGR01575">
    <property type="entry name" value="rimI"/>
    <property type="match status" value="1"/>
</dbReference>
<accession>A0A9D2PP14</accession>
<dbReference type="InterPro" id="IPR000182">
    <property type="entry name" value="GNAT_dom"/>
</dbReference>
<protein>
    <recommendedName>
        <fullName evidence="3">[Ribosomal protein bS18]-alanine N-acetyltransferase</fullName>
        <ecNumber evidence="3">2.3.1.266</ecNumber>
    </recommendedName>
</protein>
<dbReference type="PANTHER" id="PTHR43877">
    <property type="entry name" value="AMINOALKYLPHOSPHONATE N-ACETYLTRANSFERASE-RELATED-RELATED"/>
    <property type="match status" value="1"/>
</dbReference>
<dbReference type="Gene3D" id="3.40.630.30">
    <property type="match status" value="1"/>
</dbReference>
<dbReference type="GO" id="GO:0005840">
    <property type="term" value="C:ribosome"/>
    <property type="evidence" value="ECO:0007669"/>
    <property type="project" value="UniProtKB-KW"/>
</dbReference>
<dbReference type="EC" id="2.3.1.266" evidence="3"/>
<dbReference type="Pfam" id="PF00583">
    <property type="entry name" value="Acetyltransf_1"/>
    <property type="match status" value="1"/>
</dbReference>
<evidence type="ECO:0000256" key="2">
    <source>
        <dbReference type="ARBA" id="ARBA00023315"/>
    </source>
</evidence>
<keyword evidence="5" id="KW-0689">Ribosomal protein</keyword>
<dbReference type="InterPro" id="IPR016181">
    <property type="entry name" value="Acyl_CoA_acyltransferase"/>
</dbReference>
<dbReference type="PROSITE" id="PS51186">
    <property type="entry name" value="GNAT"/>
    <property type="match status" value="1"/>
</dbReference>
<evidence type="ECO:0000313" key="6">
    <source>
        <dbReference type="Proteomes" id="UP000823886"/>
    </source>
</evidence>
<organism evidence="5 6">
    <name type="scientific">Candidatus Blautia merdavium</name>
    <dbReference type="NCBI Taxonomy" id="2838494"/>
    <lineage>
        <taxon>Bacteria</taxon>
        <taxon>Bacillati</taxon>
        <taxon>Bacillota</taxon>
        <taxon>Clostridia</taxon>
        <taxon>Lachnospirales</taxon>
        <taxon>Lachnospiraceae</taxon>
        <taxon>Blautia</taxon>
    </lineage>
</organism>